<accession>A0A8E2DUR0</accession>
<dbReference type="SUPFAM" id="SSF54001">
    <property type="entry name" value="Cysteine proteinases"/>
    <property type="match status" value="1"/>
</dbReference>
<evidence type="ECO:0000256" key="8">
    <source>
        <dbReference type="SAM" id="MobiDB-lite"/>
    </source>
</evidence>
<dbReference type="OrthoDB" id="420187at2759"/>
<dbReference type="Pfam" id="PF00443">
    <property type="entry name" value="UCH"/>
    <property type="match status" value="1"/>
</dbReference>
<sequence length="674" mass="73077">MLASPLLPTSGFSEDAAQYRPAKDIEAFNALLPPPIEFVEGSSSGALAIVETKYQPINATSARSEAHDTKSHAQSSRAKSPKPQSAAHGKSLWNGTLETSWPPGASVGAGLNNIGNSCFLNSALQCLLHTPPLLHVLIAHGKGDPCRVPKGTFCMSCSMRQVMLEAHNKRSAITPYPIANRLTVIAKHMRRGRQEDSHEFLRYAIDALQKSCLAGHAPKLDPKLAETTWIHKIFGGRLRSRVTCLECGYNSDTFDSILDLSIDIHGVAGLKEALRRFVQVDHLRGANKYKCEKCKKPVAADKQFTVYEAPLVLTVHLKRFTPMGRKLGHPLSYDDRLSLQQVMSEGQHGPTYSLYGVISHAGSGPNSGHYYAHVKSANGQWHEMNDDYVNKVSGPPTSMRNAYILFYMRDKGQALESAVHSTGTSTASQPPRQGVAASMKKRKNVIQSDDEEDAPPNSKASAPFIGPLLPSPQITESSPTSSQEPKSAVDPQANFLKKRIAAASQSPSKALQSLSQYDEDEDDDIGEKVGETSKEPESEKPHPSLPETTPAAAPSSPEASGRASPPPAPKSSAAIPPSSFYGRSSKSKDSSVKDTKKRKSPDGEEDEEKSLGDWARTPLSPGPSSSPKRRKNSEGRQSFGGNPFNRLKGSNNLLSSRDSGPPIHRYGKKKRMLI</sequence>
<proteinExistence type="inferred from homology"/>
<dbReference type="PANTHER" id="PTHR24006:SF758">
    <property type="entry name" value="UBIQUITIN CARBOXYL-TERMINAL HYDROLASE 36"/>
    <property type="match status" value="1"/>
</dbReference>
<evidence type="ECO:0000313" key="11">
    <source>
        <dbReference type="Proteomes" id="UP000250043"/>
    </source>
</evidence>
<feature type="compositionally biased region" description="Polar residues" evidence="8">
    <location>
        <begin position="648"/>
        <end position="658"/>
    </location>
</feature>
<evidence type="ECO:0000256" key="3">
    <source>
        <dbReference type="ARBA" id="ARBA00022670"/>
    </source>
</evidence>
<keyword evidence="11" id="KW-1185">Reference proteome</keyword>
<feature type="compositionally biased region" description="Polar residues" evidence="8">
    <location>
        <begin position="472"/>
        <end position="485"/>
    </location>
</feature>
<protein>
    <recommendedName>
        <fullName evidence="7">Ubiquitin carboxyl-terminal hydrolase</fullName>
        <ecNumber evidence="7">3.4.19.12</ecNumber>
    </recommendedName>
</protein>
<dbReference type="PROSITE" id="PS00972">
    <property type="entry name" value="USP_1"/>
    <property type="match status" value="1"/>
</dbReference>
<keyword evidence="5 7" id="KW-0378">Hydrolase</keyword>
<name>A0A8E2DUR0_9APHY</name>
<dbReference type="AlphaFoldDB" id="A0A8E2DUR0"/>
<feature type="domain" description="USP" evidence="9">
    <location>
        <begin position="109"/>
        <end position="410"/>
    </location>
</feature>
<feature type="compositionally biased region" description="Low complexity" evidence="8">
    <location>
        <begin position="550"/>
        <end position="563"/>
    </location>
</feature>
<dbReference type="GO" id="GO:0004843">
    <property type="term" value="F:cysteine-type deubiquitinase activity"/>
    <property type="evidence" value="ECO:0007669"/>
    <property type="project" value="UniProtKB-UniRule"/>
</dbReference>
<dbReference type="GO" id="GO:0016579">
    <property type="term" value="P:protein deubiquitination"/>
    <property type="evidence" value="ECO:0007669"/>
    <property type="project" value="InterPro"/>
</dbReference>
<keyword evidence="6 7" id="KW-0788">Thiol protease</keyword>
<comment type="similarity">
    <text evidence="2 7">Belongs to the peptidase C19 family.</text>
</comment>
<evidence type="ECO:0000256" key="2">
    <source>
        <dbReference type="ARBA" id="ARBA00009085"/>
    </source>
</evidence>
<feature type="compositionally biased region" description="Low complexity" evidence="8">
    <location>
        <begin position="570"/>
        <end position="579"/>
    </location>
</feature>
<dbReference type="PANTHER" id="PTHR24006">
    <property type="entry name" value="UBIQUITIN CARBOXYL-TERMINAL HYDROLASE"/>
    <property type="match status" value="1"/>
</dbReference>
<feature type="compositionally biased region" description="Polar residues" evidence="8">
    <location>
        <begin position="503"/>
        <end position="516"/>
    </location>
</feature>
<keyword evidence="3 7" id="KW-0645">Protease</keyword>
<evidence type="ECO:0000256" key="5">
    <source>
        <dbReference type="ARBA" id="ARBA00022801"/>
    </source>
</evidence>
<dbReference type="InterPro" id="IPR038765">
    <property type="entry name" value="Papain-like_cys_pep_sf"/>
</dbReference>
<dbReference type="GO" id="GO:0006508">
    <property type="term" value="P:proteolysis"/>
    <property type="evidence" value="ECO:0007669"/>
    <property type="project" value="UniProtKB-KW"/>
</dbReference>
<feature type="compositionally biased region" description="Basic residues" evidence="8">
    <location>
        <begin position="665"/>
        <end position="674"/>
    </location>
</feature>
<dbReference type="EC" id="3.4.19.12" evidence="7"/>
<dbReference type="EMBL" id="KV722333">
    <property type="protein sequence ID" value="OCH95997.1"/>
    <property type="molecule type" value="Genomic_DNA"/>
</dbReference>
<dbReference type="GO" id="GO:0005829">
    <property type="term" value="C:cytosol"/>
    <property type="evidence" value="ECO:0007669"/>
    <property type="project" value="TreeGrafter"/>
</dbReference>
<dbReference type="InterPro" id="IPR050164">
    <property type="entry name" value="Peptidase_C19"/>
</dbReference>
<dbReference type="GO" id="GO:0005634">
    <property type="term" value="C:nucleus"/>
    <property type="evidence" value="ECO:0007669"/>
    <property type="project" value="TreeGrafter"/>
</dbReference>
<evidence type="ECO:0000313" key="10">
    <source>
        <dbReference type="EMBL" id="OCH95997.1"/>
    </source>
</evidence>
<feature type="region of interest" description="Disordered" evidence="8">
    <location>
        <begin position="60"/>
        <end position="94"/>
    </location>
</feature>
<evidence type="ECO:0000256" key="6">
    <source>
        <dbReference type="ARBA" id="ARBA00022807"/>
    </source>
</evidence>
<evidence type="ECO:0000256" key="4">
    <source>
        <dbReference type="ARBA" id="ARBA00022786"/>
    </source>
</evidence>
<evidence type="ECO:0000259" key="9">
    <source>
        <dbReference type="PROSITE" id="PS50235"/>
    </source>
</evidence>
<dbReference type="PROSITE" id="PS50235">
    <property type="entry name" value="USP_3"/>
    <property type="match status" value="1"/>
</dbReference>
<feature type="compositionally biased region" description="Polar residues" evidence="8">
    <location>
        <begin position="419"/>
        <end position="431"/>
    </location>
</feature>
<organism evidence="10 11">
    <name type="scientific">Obba rivulosa</name>
    <dbReference type="NCBI Taxonomy" id="1052685"/>
    <lineage>
        <taxon>Eukaryota</taxon>
        <taxon>Fungi</taxon>
        <taxon>Dikarya</taxon>
        <taxon>Basidiomycota</taxon>
        <taxon>Agaricomycotina</taxon>
        <taxon>Agaricomycetes</taxon>
        <taxon>Polyporales</taxon>
        <taxon>Gelatoporiaceae</taxon>
        <taxon>Obba</taxon>
    </lineage>
</organism>
<feature type="compositionally biased region" description="Basic and acidic residues" evidence="8">
    <location>
        <begin position="526"/>
        <end position="542"/>
    </location>
</feature>
<dbReference type="InterPro" id="IPR001394">
    <property type="entry name" value="Peptidase_C19_UCH"/>
</dbReference>
<evidence type="ECO:0000256" key="1">
    <source>
        <dbReference type="ARBA" id="ARBA00000707"/>
    </source>
</evidence>
<evidence type="ECO:0000256" key="7">
    <source>
        <dbReference type="RuleBase" id="RU366025"/>
    </source>
</evidence>
<gene>
    <name evidence="10" type="ORF">OBBRIDRAFT_448191</name>
</gene>
<reference evidence="10 11" key="1">
    <citation type="submission" date="2016-07" db="EMBL/GenBank/DDBJ databases">
        <title>Draft genome of the white-rot fungus Obba rivulosa 3A-2.</title>
        <authorList>
            <consortium name="DOE Joint Genome Institute"/>
            <person name="Miettinen O."/>
            <person name="Riley R."/>
            <person name="Acob R."/>
            <person name="Barry K."/>
            <person name="Cullen D."/>
            <person name="De Vries R."/>
            <person name="Hainaut M."/>
            <person name="Hatakka A."/>
            <person name="Henrissat B."/>
            <person name="Hilden K."/>
            <person name="Kuo R."/>
            <person name="Labutti K."/>
            <person name="Lipzen A."/>
            <person name="Makela M.R."/>
            <person name="Sandor L."/>
            <person name="Spatafora J.W."/>
            <person name="Grigoriev I.V."/>
            <person name="Hibbett D.S."/>
        </authorList>
    </citation>
    <scope>NUCLEOTIDE SEQUENCE [LARGE SCALE GENOMIC DNA]</scope>
    <source>
        <strain evidence="10 11">3A-2</strain>
    </source>
</reference>
<dbReference type="InterPro" id="IPR018200">
    <property type="entry name" value="USP_CS"/>
</dbReference>
<dbReference type="Proteomes" id="UP000250043">
    <property type="component" value="Unassembled WGS sequence"/>
</dbReference>
<dbReference type="CDD" id="cd02661">
    <property type="entry name" value="Peptidase_C19E"/>
    <property type="match status" value="1"/>
</dbReference>
<comment type="catalytic activity">
    <reaction evidence="1 7">
        <text>Thiol-dependent hydrolysis of ester, thioester, amide, peptide and isopeptide bonds formed by the C-terminal Gly of ubiquitin (a 76-residue protein attached to proteins as an intracellular targeting signal).</text>
        <dbReference type="EC" id="3.4.19.12"/>
    </reaction>
</comment>
<dbReference type="InterPro" id="IPR028889">
    <property type="entry name" value="USP"/>
</dbReference>
<dbReference type="Gene3D" id="3.90.70.10">
    <property type="entry name" value="Cysteine proteinases"/>
    <property type="match status" value="1"/>
</dbReference>
<dbReference type="FunFam" id="3.90.70.10:FF:000119">
    <property type="entry name" value="Ubiquitin specific peptidase 36"/>
    <property type="match status" value="1"/>
</dbReference>
<keyword evidence="4 7" id="KW-0833">Ubl conjugation pathway</keyword>
<dbReference type="PROSITE" id="PS00973">
    <property type="entry name" value="USP_2"/>
    <property type="match status" value="1"/>
</dbReference>
<feature type="region of interest" description="Disordered" evidence="8">
    <location>
        <begin position="417"/>
        <end position="674"/>
    </location>
</feature>